<proteinExistence type="predicted"/>
<dbReference type="AlphaFoldDB" id="F8KWG9"/>
<dbReference type="HOGENOM" id="CLU_2667737_0_0_0"/>
<accession>F8KWG9</accession>
<name>F8KWG9_PARAV</name>
<dbReference type="OrthoDB" id="6064983at2"/>
<organism evidence="1 2">
    <name type="scientific">Parachlamydia acanthamoebae (strain UV7)</name>
    <dbReference type="NCBI Taxonomy" id="765952"/>
    <lineage>
        <taxon>Bacteria</taxon>
        <taxon>Pseudomonadati</taxon>
        <taxon>Chlamydiota</taxon>
        <taxon>Chlamydiia</taxon>
        <taxon>Parachlamydiales</taxon>
        <taxon>Parachlamydiaceae</taxon>
        <taxon>Parachlamydia</taxon>
    </lineage>
</organism>
<sequence length="75" mass="8603">MKSLAESLSESTFSRAFAEFADIALPQHEREALIKKPLRDEVIFHNSWDSAAIEVREKAQLKPKMTESSKKKKEL</sequence>
<reference key="1">
    <citation type="journal article" date="2011" name="Mol. Biol. Evol.">
        <title>Unity in variety -- the pan-genome of the Chlamydiae.</title>
        <authorList>
            <person name="Collingro A."/>
            <person name="Tischler P."/>
            <person name="Weinmaier T."/>
            <person name="Penz T."/>
            <person name="Heinz E."/>
            <person name="Brunham R.C."/>
            <person name="Read T.D."/>
            <person name="Bavoil P.M."/>
            <person name="Sachse K."/>
            <person name="Kahane S."/>
            <person name="Friedman M.G."/>
            <person name="Rattei T."/>
            <person name="Myers G.S.A."/>
            <person name="Horn M."/>
        </authorList>
    </citation>
    <scope>NUCLEOTIDE SEQUENCE</scope>
    <source>
        <strain>UV7</strain>
    </source>
</reference>
<reference evidence="1 2" key="2">
    <citation type="journal article" date="2011" name="Mol. Biol. Evol.">
        <title>Unity in variety--the pan-genome of the Chlamydiae.</title>
        <authorList>
            <person name="Collingro A."/>
            <person name="Tischler P."/>
            <person name="Weinmaier T."/>
            <person name="Penz T."/>
            <person name="Heinz E."/>
            <person name="Brunham R.C."/>
            <person name="Read T.D."/>
            <person name="Bavoil P.M."/>
            <person name="Sachse K."/>
            <person name="Kahane S."/>
            <person name="Friedman M.G."/>
            <person name="Rattei T."/>
            <person name="Myers G.S."/>
            <person name="Horn M."/>
        </authorList>
    </citation>
    <scope>NUCLEOTIDE SEQUENCE [LARGE SCALE GENOMIC DNA]</scope>
    <source>
        <strain evidence="2">UV7</strain>
    </source>
</reference>
<keyword evidence="2" id="KW-1185">Reference proteome</keyword>
<dbReference type="KEGG" id="puv:PUV_04170"/>
<dbReference type="STRING" id="765952.PUV_04170"/>
<evidence type="ECO:0000313" key="1">
    <source>
        <dbReference type="EMBL" id="CCB85367.1"/>
    </source>
</evidence>
<dbReference type="RefSeq" id="WP_006340342.1">
    <property type="nucleotide sequence ID" value="NC_015702.1"/>
</dbReference>
<protein>
    <submittedName>
        <fullName evidence="1">Uncharacterized protein</fullName>
    </submittedName>
</protein>
<dbReference type="Proteomes" id="UP000000495">
    <property type="component" value="Chromosome"/>
</dbReference>
<gene>
    <name evidence="1" type="ordered locus">PUV_04170</name>
</gene>
<dbReference type="EMBL" id="FR872580">
    <property type="protein sequence ID" value="CCB85367.1"/>
    <property type="molecule type" value="Genomic_DNA"/>
</dbReference>
<evidence type="ECO:0000313" key="2">
    <source>
        <dbReference type="Proteomes" id="UP000000495"/>
    </source>
</evidence>